<dbReference type="GO" id="GO:0005886">
    <property type="term" value="C:plasma membrane"/>
    <property type="evidence" value="ECO:0007669"/>
    <property type="project" value="TreeGrafter"/>
</dbReference>
<feature type="transmembrane region" description="Helical" evidence="3">
    <location>
        <begin position="78"/>
        <end position="99"/>
    </location>
</feature>
<accession>A0A420EK46</accession>
<keyword evidence="3" id="KW-0812">Transmembrane</keyword>
<evidence type="ECO:0000256" key="3">
    <source>
        <dbReference type="SAM" id="Phobius"/>
    </source>
</evidence>
<dbReference type="InterPro" id="IPR000160">
    <property type="entry name" value="GGDEF_dom"/>
</dbReference>
<gene>
    <name evidence="5" type="ORF">D6851_08995</name>
</gene>
<evidence type="ECO:0000259" key="4">
    <source>
        <dbReference type="PROSITE" id="PS50887"/>
    </source>
</evidence>
<feature type="transmembrane region" description="Helical" evidence="3">
    <location>
        <begin position="136"/>
        <end position="156"/>
    </location>
</feature>
<feature type="transmembrane region" description="Helical" evidence="3">
    <location>
        <begin position="22"/>
        <end position="45"/>
    </location>
</feature>
<reference evidence="5 6" key="1">
    <citation type="submission" date="2018-09" db="EMBL/GenBank/DDBJ databases">
        <title>Altererythrobacter spongiae sp. nov., isolated from a marine sponge.</title>
        <authorList>
            <person name="Zhuang L."/>
            <person name="Luo L."/>
        </authorList>
    </citation>
    <scope>NUCLEOTIDE SEQUENCE [LARGE SCALE GENOMIC DNA]</scope>
    <source>
        <strain evidence="5 6">HN-Y73</strain>
    </source>
</reference>
<evidence type="ECO:0000256" key="2">
    <source>
        <dbReference type="ARBA" id="ARBA00034247"/>
    </source>
</evidence>
<dbReference type="CDD" id="cd01949">
    <property type="entry name" value="GGDEF"/>
    <property type="match status" value="1"/>
</dbReference>
<feature type="transmembrane region" description="Helical" evidence="3">
    <location>
        <begin position="54"/>
        <end position="72"/>
    </location>
</feature>
<comment type="caution">
    <text evidence="5">The sequence shown here is derived from an EMBL/GenBank/DDBJ whole genome shotgun (WGS) entry which is preliminary data.</text>
</comment>
<proteinExistence type="predicted"/>
<dbReference type="InterPro" id="IPR050469">
    <property type="entry name" value="Diguanylate_Cyclase"/>
</dbReference>
<dbReference type="RefSeq" id="WP_120324563.1">
    <property type="nucleotide sequence ID" value="NZ_RAPF01000004.1"/>
</dbReference>
<name>A0A420EK46_9SPHN</name>
<dbReference type="InterPro" id="IPR029787">
    <property type="entry name" value="Nucleotide_cyclase"/>
</dbReference>
<dbReference type="GO" id="GO:1902201">
    <property type="term" value="P:negative regulation of bacterial-type flagellum-dependent cell motility"/>
    <property type="evidence" value="ECO:0007669"/>
    <property type="project" value="TreeGrafter"/>
</dbReference>
<dbReference type="OrthoDB" id="384661at2"/>
<feature type="domain" description="GGDEF" evidence="4">
    <location>
        <begin position="268"/>
        <end position="399"/>
    </location>
</feature>
<dbReference type="SUPFAM" id="SSF55073">
    <property type="entry name" value="Nucleotide cyclase"/>
    <property type="match status" value="1"/>
</dbReference>
<dbReference type="PROSITE" id="PS50887">
    <property type="entry name" value="GGDEF"/>
    <property type="match status" value="1"/>
</dbReference>
<keyword evidence="6" id="KW-1185">Reference proteome</keyword>
<keyword evidence="3" id="KW-1133">Transmembrane helix</keyword>
<dbReference type="GO" id="GO:0052621">
    <property type="term" value="F:diguanylate cyclase activity"/>
    <property type="evidence" value="ECO:0007669"/>
    <property type="project" value="UniProtKB-EC"/>
</dbReference>
<dbReference type="EMBL" id="RAPF01000004">
    <property type="protein sequence ID" value="RKF21065.1"/>
    <property type="molecule type" value="Genomic_DNA"/>
</dbReference>
<evidence type="ECO:0000256" key="1">
    <source>
        <dbReference type="ARBA" id="ARBA00012528"/>
    </source>
</evidence>
<dbReference type="InterPro" id="IPR043128">
    <property type="entry name" value="Rev_trsase/Diguanyl_cyclase"/>
</dbReference>
<dbReference type="Gene3D" id="3.30.70.270">
    <property type="match status" value="1"/>
</dbReference>
<evidence type="ECO:0000313" key="5">
    <source>
        <dbReference type="EMBL" id="RKF21065.1"/>
    </source>
</evidence>
<protein>
    <recommendedName>
        <fullName evidence="1">diguanylate cyclase</fullName>
        <ecNumber evidence="1">2.7.7.65</ecNumber>
    </recommendedName>
</protein>
<dbReference type="AlphaFoldDB" id="A0A420EK46"/>
<feature type="transmembrane region" description="Helical" evidence="3">
    <location>
        <begin position="168"/>
        <end position="190"/>
    </location>
</feature>
<feature type="transmembrane region" description="Helical" evidence="3">
    <location>
        <begin position="111"/>
        <end position="130"/>
    </location>
</feature>
<evidence type="ECO:0000313" key="6">
    <source>
        <dbReference type="Proteomes" id="UP000284395"/>
    </source>
</evidence>
<keyword evidence="3" id="KW-0472">Membrane</keyword>
<dbReference type="SMART" id="SM00267">
    <property type="entry name" value="GGDEF"/>
    <property type="match status" value="1"/>
</dbReference>
<dbReference type="EC" id="2.7.7.65" evidence="1"/>
<dbReference type="PANTHER" id="PTHR45138">
    <property type="entry name" value="REGULATORY COMPONENTS OF SENSORY TRANSDUCTION SYSTEM"/>
    <property type="match status" value="1"/>
</dbReference>
<dbReference type="Proteomes" id="UP000284395">
    <property type="component" value="Unassembled WGS sequence"/>
</dbReference>
<dbReference type="PANTHER" id="PTHR45138:SF9">
    <property type="entry name" value="DIGUANYLATE CYCLASE DGCM-RELATED"/>
    <property type="match status" value="1"/>
</dbReference>
<sequence length="419" mass="45520">MPSAQSSTAPGPAFSGYADPDVTTIIACVTALSAVICLISALFWLKEGRHRNQFWYVAPFASGVIAGIMLGYPAMFSYLWALRIGHTAVIFSYGAAWQASRVLCSRPTRPVPVIVTCALWFIYMLSYVHSTSLLTIAPMIYAVIIGGFSALAAMEFRQLVTPRLPSATMLFWIFASYAAINFIRVPLAWFLPAPLGPYPPTWWSIAIFALLAVMHGILTTAFMIAFAREKLAAENYLLALIDPLTGVGNRRALKECTEALTAHLPEGSLVGCITFDIDRFKTINDRFGHDFGDKVIALAAKIACRTVGSDNVFRTGGEEFACILCGPHPEDGIAAAERLRSDFEHQAQNIEGVDISATISVGVAIGNIGREWGDLLKQADTALYEAKCSGRNRTILAKEDNPVLDNLSIFPAQTSRPTG</sequence>
<comment type="catalytic activity">
    <reaction evidence="2">
        <text>2 GTP = 3',3'-c-di-GMP + 2 diphosphate</text>
        <dbReference type="Rhea" id="RHEA:24898"/>
        <dbReference type="ChEBI" id="CHEBI:33019"/>
        <dbReference type="ChEBI" id="CHEBI:37565"/>
        <dbReference type="ChEBI" id="CHEBI:58805"/>
        <dbReference type="EC" id="2.7.7.65"/>
    </reaction>
</comment>
<dbReference type="Pfam" id="PF00990">
    <property type="entry name" value="GGDEF"/>
    <property type="match status" value="1"/>
</dbReference>
<dbReference type="NCBIfam" id="TIGR00254">
    <property type="entry name" value="GGDEF"/>
    <property type="match status" value="1"/>
</dbReference>
<organism evidence="5 6">
    <name type="scientific">Altericroceibacterium spongiae</name>
    <dbReference type="NCBI Taxonomy" id="2320269"/>
    <lineage>
        <taxon>Bacteria</taxon>
        <taxon>Pseudomonadati</taxon>
        <taxon>Pseudomonadota</taxon>
        <taxon>Alphaproteobacteria</taxon>
        <taxon>Sphingomonadales</taxon>
        <taxon>Erythrobacteraceae</taxon>
        <taxon>Altericroceibacterium</taxon>
    </lineage>
</organism>
<dbReference type="GO" id="GO:0043709">
    <property type="term" value="P:cell adhesion involved in single-species biofilm formation"/>
    <property type="evidence" value="ECO:0007669"/>
    <property type="project" value="TreeGrafter"/>
</dbReference>
<feature type="transmembrane region" description="Helical" evidence="3">
    <location>
        <begin position="202"/>
        <end position="227"/>
    </location>
</feature>